<organism evidence="2 3">
    <name type="scientific">Fontibacillus phaseoli</name>
    <dbReference type="NCBI Taxonomy" id="1416533"/>
    <lineage>
        <taxon>Bacteria</taxon>
        <taxon>Bacillati</taxon>
        <taxon>Bacillota</taxon>
        <taxon>Bacilli</taxon>
        <taxon>Bacillales</taxon>
        <taxon>Paenibacillaceae</taxon>
        <taxon>Fontibacillus</taxon>
    </lineage>
</organism>
<comment type="caution">
    <text evidence="2">The sequence shown here is derived from an EMBL/GenBank/DDBJ whole genome shotgun (WGS) entry which is preliminary data.</text>
</comment>
<dbReference type="NCBIfam" id="TIGR02622">
    <property type="entry name" value="CDP_4_6_dhtase"/>
    <property type="match status" value="1"/>
</dbReference>
<dbReference type="InterPro" id="IPR013445">
    <property type="entry name" value="CDP_4_6_deHydtase"/>
</dbReference>
<evidence type="ECO:0000313" key="3">
    <source>
        <dbReference type="Proteomes" id="UP000253090"/>
    </source>
</evidence>
<keyword evidence="3" id="KW-1185">Reference proteome</keyword>
<reference evidence="2 3" key="1">
    <citation type="submission" date="2018-07" db="EMBL/GenBank/DDBJ databases">
        <title>Genomic Encyclopedia of Type Strains, Phase III (KMG-III): the genomes of soil and plant-associated and newly described type strains.</title>
        <authorList>
            <person name="Whitman W."/>
        </authorList>
    </citation>
    <scope>NUCLEOTIDE SEQUENCE [LARGE SCALE GENOMIC DNA]</scope>
    <source>
        <strain evidence="2 3">CECT 8333</strain>
    </source>
</reference>
<dbReference type="Gene3D" id="3.40.50.720">
    <property type="entry name" value="NAD(P)-binding Rossmann-like Domain"/>
    <property type="match status" value="1"/>
</dbReference>
<dbReference type="RefSeq" id="WP_114497169.1">
    <property type="nucleotide sequence ID" value="NZ_QPJW01000005.1"/>
</dbReference>
<dbReference type="EMBL" id="QPJW01000005">
    <property type="protein sequence ID" value="RCX19011.1"/>
    <property type="molecule type" value="Genomic_DNA"/>
</dbReference>
<accession>A0A369BC72</accession>
<dbReference type="Pfam" id="PF16363">
    <property type="entry name" value="GDP_Man_Dehyd"/>
    <property type="match status" value="1"/>
</dbReference>
<protein>
    <submittedName>
        <fullName evidence="2">CDP-glucose 4,6-dehydratase</fullName>
    </submittedName>
</protein>
<dbReference type="SUPFAM" id="SSF51735">
    <property type="entry name" value="NAD(P)-binding Rossmann-fold domains"/>
    <property type="match status" value="1"/>
</dbReference>
<proteinExistence type="predicted"/>
<dbReference type="Gene3D" id="3.90.25.10">
    <property type="entry name" value="UDP-galactose 4-epimerase, domain 1"/>
    <property type="match status" value="1"/>
</dbReference>
<dbReference type="InterPro" id="IPR016040">
    <property type="entry name" value="NAD(P)-bd_dom"/>
</dbReference>
<feature type="domain" description="NAD(P)-binding" evidence="1">
    <location>
        <begin position="13"/>
        <end position="327"/>
    </location>
</feature>
<dbReference type="Proteomes" id="UP000253090">
    <property type="component" value="Unassembled WGS sequence"/>
</dbReference>
<dbReference type="InterPro" id="IPR036291">
    <property type="entry name" value="NAD(P)-bd_dom_sf"/>
</dbReference>
<evidence type="ECO:0000313" key="2">
    <source>
        <dbReference type="EMBL" id="RCX19011.1"/>
    </source>
</evidence>
<dbReference type="AlphaFoldDB" id="A0A369BC72"/>
<gene>
    <name evidence="2" type="ORF">DFP94_10527</name>
</gene>
<dbReference type="PANTHER" id="PTHR43000">
    <property type="entry name" value="DTDP-D-GLUCOSE 4,6-DEHYDRATASE-RELATED"/>
    <property type="match status" value="1"/>
</dbReference>
<name>A0A369BC72_9BACL</name>
<dbReference type="OrthoDB" id="9779041at2"/>
<sequence>MIDANFWKDKKVFITGHTGFKGSWLSIWLTSLGANVTGYSLNPTTNPNLFELADIEALITRHVIADIRDRDSLLCAMQEAQPEIVIHMAAQPLVRESYKNPVDTYATNVMGTVNLFESVRSCESVSVVVNVTTDKCYDNKEWVWGYREDEPLGGYDPYSSSKACSELVTSAYRNSFFNNPNERFVAVASARAGNVIGGGDWAEDRLVPDCIRSILTGDPVILRNPNSIRPWQHVLEPLSGYLLLAQSLYQHGREFSSAWNFGPHDEDAKPVEWIVRKICEKWGRGASFDIDASPQPHEAHFLKLDCSKAITNLKWSPRWDLDTAIDKIIEFTKVFEDDKTALRGICLAQINEYQNS</sequence>
<evidence type="ECO:0000259" key="1">
    <source>
        <dbReference type="Pfam" id="PF16363"/>
    </source>
</evidence>
<dbReference type="CDD" id="cd05252">
    <property type="entry name" value="CDP_GD_SDR_e"/>
    <property type="match status" value="1"/>
</dbReference>